<gene>
    <name evidence="5" type="ORF">RISW2_11910</name>
</gene>
<dbReference type="PANTHER" id="PTHR42781:SF4">
    <property type="entry name" value="SPERMIDINE_PUTRESCINE IMPORT ATP-BINDING PROTEIN POTA"/>
    <property type="match status" value="1"/>
</dbReference>
<reference evidence="5 6" key="1">
    <citation type="submission" date="2014-01" db="EMBL/GenBank/DDBJ databases">
        <title>Roseivivax isoporae LMG 25204 Genome Sequencing.</title>
        <authorList>
            <person name="Lai Q."/>
            <person name="Li G."/>
            <person name="Shao Z."/>
        </authorList>
    </citation>
    <scope>NUCLEOTIDE SEQUENCE [LARGE SCALE GENOMIC DNA]</scope>
    <source>
        <strain evidence="5 6">LMG 25204</strain>
    </source>
</reference>
<dbReference type="SUPFAM" id="SSF52540">
    <property type="entry name" value="P-loop containing nucleoside triphosphate hydrolases"/>
    <property type="match status" value="1"/>
</dbReference>
<dbReference type="GO" id="GO:0005524">
    <property type="term" value="F:ATP binding"/>
    <property type="evidence" value="ECO:0007669"/>
    <property type="project" value="UniProtKB-KW"/>
</dbReference>
<dbReference type="Proteomes" id="UP000023430">
    <property type="component" value="Unassembled WGS sequence"/>
</dbReference>
<dbReference type="InterPro" id="IPR003593">
    <property type="entry name" value="AAA+_ATPase"/>
</dbReference>
<keyword evidence="1" id="KW-0813">Transport</keyword>
<dbReference type="eggNOG" id="COG3842">
    <property type="taxonomic scope" value="Bacteria"/>
</dbReference>
<dbReference type="InterPro" id="IPR017871">
    <property type="entry name" value="ABC_transporter-like_CS"/>
</dbReference>
<protein>
    <submittedName>
        <fullName evidence="5">Spermidine/putrescine ABC transporter ATP-binding protein</fullName>
    </submittedName>
</protein>
<evidence type="ECO:0000313" key="6">
    <source>
        <dbReference type="Proteomes" id="UP000023430"/>
    </source>
</evidence>
<dbReference type="STRING" id="1449351.RISW2_11910"/>
<dbReference type="InterPro" id="IPR050093">
    <property type="entry name" value="ABC_SmlMolc_Importer"/>
</dbReference>
<accession>X7F4J5</accession>
<name>X7F4J5_9RHOB</name>
<dbReference type="FunFam" id="3.40.50.300:FF:000425">
    <property type="entry name" value="Probable ABC transporter, ATP-binding subunit"/>
    <property type="match status" value="1"/>
</dbReference>
<dbReference type="PANTHER" id="PTHR42781">
    <property type="entry name" value="SPERMIDINE/PUTRESCINE IMPORT ATP-BINDING PROTEIN POTA"/>
    <property type="match status" value="1"/>
</dbReference>
<evidence type="ECO:0000256" key="3">
    <source>
        <dbReference type="ARBA" id="ARBA00022840"/>
    </source>
</evidence>
<dbReference type="GO" id="GO:0016887">
    <property type="term" value="F:ATP hydrolysis activity"/>
    <property type="evidence" value="ECO:0007669"/>
    <property type="project" value="InterPro"/>
</dbReference>
<dbReference type="PROSITE" id="PS50893">
    <property type="entry name" value="ABC_TRANSPORTER_2"/>
    <property type="match status" value="1"/>
</dbReference>
<dbReference type="InterPro" id="IPR013611">
    <property type="entry name" value="Transp-assoc_OB_typ2"/>
</dbReference>
<dbReference type="RefSeq" id="WP_043773404.1">
    <property type="nucleotide sequence ID" value="NZ_JAME01000029.1"/>
</dbReference>
<evidence type="ECO:0000256" key="2">
    <source>
        <dbReference type="ARBA" id="ARBA00022741"/>
    </source>
</evidence>
<evidence type="ECO:0000256" key="1">
    <source>
        <dbReference type="ARBA" id="ARBA00022448"/>
    </source>
</evidence>
<dbReference type="InterPro" id="IPR008995">
    <property type="entry name" value="Mo/tungstate-bd_C_term_dom"/>
</dbReference>
<dbReference type="EMBL" id="JAME01000029">
    <property type="protein sequence ID" value="ETX27643.1"/>
    <property type="molecule type" value="Genomic_DNA"/>
</dbReference>
<dbReference type="AlphaFoldDB" id="X7F4J5"/>
<sequence>MTAPVTIEAVTHRFGDFTALCDIRLDIAAGEYVTLLGPSGCGKTTLLSVLGGFVAPTEGRVLIGGADVTRLPPARRPTTTVFQDYALFPHMSLLDNVGFGLRMAGQDRRRRDATAREMLELVGLAHAARKRPHELSGGQRQRVALARALAVGPDVLLLDEPLGALDLALRRAMQDELKSIQRQVGTTFVHVTHDQEEAMAIADRIVVMNAGRIEDEGTPARIWRAPRTLFAAGFMGETNRIPARAGGAGLETPFGTVPWDGPRGDAVLCLRPDAVGTGPGALAIGPARVRDAAFFGTHTRAHLVPEAAPDLVLVAHLAPTELPEPGAVLTLSAATDPLTAFPTE</sequence>
<feature type="domain" description="ABC transporter" evidence="4">
    <location>
        <begin position="5"/>
        <end position="235"/>
    </location>
</feature>
<keyword evidence="3 5" id="KW-0067">ATP-binding</keyword>
<dbReference type="Pfam" id="PF00005">
    <property type="entry name" value="ABC_tran"/>
    <property type="match status" value="1"/>
</dbReference>
<dbReference type="PROSITE" id="PS00211">
    <property type="entry name" value="ABC_TRANSPORTER_1"/>
    <property type="match status" value="1"/>
</dbReference>
<dbReference type="GO" id="GO:0022857">
    <property type="term" value="F:transmembrane transporter activity"/>
    <property type="evidence" value="ECO:0007669"/>
    <property type="project" value="InterPro"/>
</dbReference>
<dbReference type="GO" id="GO:0015697">
    <property type="term" value="P:quaternary ammonium group transport"/>
    <property type="evidence" value="ECO:0007669"/>
    <property type="project" value="UniProtKB-ARBA"/>
</dbReference>
<organism evidence="5 6">
    <name type="scientific">Roseivivax isoporae LMG 25204</name>
    <dbReference type="NCBI Taxonomy" id="1449351"/>
    <lineage>
        <taxon>Bacteria</taxon>
        <taxon>Pseudomonadati</taxon>
        <taxon>Pseudomonadota</taxon>
        <taxon>Alphaproteobacteria</taxon>
        <taxon>Rhodobacterales</taxon>
        <taxon>Roseobacteraceae</taxon>
        <taxon>Roseivivax</taxon>
    </lineage>
</organism>
<proteinExistence type="predicted"/>
<keyword evidence="2" id="KW-0547">Nucleotide-binding</keyword>
<dbReference type="SUPFAM" id="SSF50331">
    <property type="entry name" value="MOP-like"/>
    <property type="match status" value="1"/>
</dbReference>
<dbReference type="Gene3D" id="3.40.50.300">
    <property type="entry name" value="P-loop containing nucleotide triphosphate hydrolases"/>
    <property type="match status" value="1"/>
</dbReference>
<dbReference type="InterPro" id="IPR003439">
    <property type="entry name" value="ABC_transporter-like_ATP-bd"/>
</dbReference>
<evidence type="ECO:0000259" key="4">
    <source>
        <dbReference type="PROSITE" id="PS50893"/>
    </source>
</evidence>
<dbReference type="InterPro" id="IPR027417">
    <property type="entry name" value="P-loop_NTPase"/>
</dbReference>
<dbReference type="OrthoDB" id="9802264at2"/>
<evidence type="ECO:0000313" key="5">
    <source>
        <dbReference type="EMBL" id="ETX27643.1"/>
    </source>
</evidence>
<dbReference type="PATRIC" id="fig|1449351.3.peg.3446"/>
<comment type="caution">
    <text evidence="5">The sequence shown here is derived from an EMBL/GenBank/DDBJ whole genome shotgun (WGS) entry which is preliminary data.</text>
</comment>
<dbReference type="SMART" id="SM00382">
    <property type="entry name" value="AAA"/>
    <property type="match status" value="1"/>
</dbReference>
<keyword evidence="6" id="KW-1185">Reference proteome</keyword>
<dbReference type="Pfam" id="PF08402">
    <property type="entry name" value="TOBE_2"/>
    <property type="match status" value="1"/>
</dbReference>
<dbReference type="GO" id="GO:0043190">
    <property type="term" value="C:ATP-binding cassette (ABC) transporter complex"/>
    <property type="evidence" value="ECO:0007669"/>
    <property type="project" value="InterPro"/>
</dbReference>